<evidence type="ECO:0000256" key="4">
    <source>
        <dbReference type="ARBA" id="ARBA00022692"/>
    </source>
</evidence>
<feature type="transmembrane region" description="Helical" evidence="7">
    <location>
        <begin position="756"/>
        <end position="775"/>
    </location>
</feature>
<gene>
    <name evidence="10" type="ORF">ACFONA_01225</name>
</gene>
<keyword evidence="5 7" id="KW-1133">Transmembrane helix</keyword>
<feature type="domain" description="ABC3 transporter permease C-terminal" evidence="8">
    <location>
        <begin position="278"/>
        <end position="394"/>
    </location>
</feature>
<feature type="transmembrane region" description="Helical" evidence="7">
    <location>
        <begin position="366"/>
        <end position="387"/>
    </location>
</feature>
<protein>
    <submittedName>
        <fullName evidence="10">ABC transporter permease</fullName>
    </submittedName>
</protein>
<dbReference type="InterPro" id="IPR051447">
    <property type="entry name" value="Lipoprotein-release_system"/>
</dbReference>
<evidence type="ECO:0000313" key="11">
    <source>
        <dbReference type="Proteomes" id="UP001595713"/>
    </source>
</evidence>
<dbReference type="PANTHER" id="PTHR30489:SF0">
    <property type="entry name" value="LIPOPROTEIN-RELEASING SYSTEM TRANSMEMBRANE PROTEIN LOLE"/>
    <property type="match status" value="1"/>
</dbReference>
<evidence type="ECO:0000259" key="9">
    <source>
        <dbReference type="Pfam" id="PF12704"/>
    </source>
</evidence>
<keyword evidence="3" id="KW-1003">Cell membrane</keyword>
<evidence type="ECO:0000256" key="7">
    <source>
        <dbReference type="SAM" id="Phobius"/>
    </source>
</evidence>
<comment type="caution">
    <text evidence="10">The sequence shown here is derived from an EMBL/GenBank/DDBJ whole genome shotgun (WGS) entry which is preliminary data.</text>
</comment>
<organism evidence="10 11">
    <name type="scientific">Sphingomonas hylomeconis</name>
    <dbReference type="NCBI Taxonomy" id="1395958"/>
    <lineage>
        <taxon>Bacteria</taxon>
        <taxon>Pseudomonadati</taxon>
        <taxon>Pseudomonadota</taxon>
        <taxon>Alphaproteobacteria</taxon>
        <taxon>Sphingomonadales</taxon>
        <taxon>Sphingomonadaceae</taxon>
        <taxon>Sphingomonas</taxon>
    </lineage>
</organism>
<accession>A0ABV7SRE7</accession>
<feature type="transmembrane region" description="Helical" evidence="7">
    <location>
        <begin position="316"/>
        <end position="341"/>
    </location>
</feature>
<keyword evidence="6 7" id="KW-0472">Membrane</keyword>
<evidence type="ECO:0000256" key="3">
    <source>
        <dbReference type="ARBA" id="ARBA00022475"/>
    </source>
</evidence>
<keyword evidence="11" id="KW-1185">Reference proteome</keyword>
<evidence type="ECO:0000256" key="6">
    <source>
        <dbReference type="ARBA" id="ARBA00023136"/>
    </source>
</evidence>
<dbReference type="Pfam" id="PF12704">
    <property type="entry name" value="MacB_PCD"/>
    <property type="match status" value="1"/>
</dbReference>
<dbReference type="Pfam" id="PF02687">
    <property type="entry name" value="FtsX"/>
    <property type="match status" value="2"/>
</dbReference>
<name>A0ABV7SRE7_9SPHN</name>
<feature type="transmembrane region" description="Helical" evidence="7">
    <location>
        <begin position="24"/>
        <end position="48"/>
    </location>
</feature>
<feature type="transmembrane region" description="Helical" evidence="7">
    <location>
        <begin position="707"/>
        <end position="731"/>
    </location>
</feature>
<feature type="transmembrane region" description="Helical" evidence="7">
    <location>
        <begin position="660"/>
        <end position="680"/>
    </location>
</feature>
<reference evidence="11" key="1">
    <citation type="journal article" date="2019" name="Int. J. Syst. Evol. Microbiol.">
        <title>The Global Catalogue of Microorganisms (GCM) 10K type strain sequencing project: providing services to taxonomists for standard genome sequencing and annotation.</title>
        <authorList>
            <consortium name="The Broad Institute Genomics Platform"/>
            <consortium name="The Broad Institute Genome Sequencing Center for Infectious Disease"/>
            <person name="Wu L."/>
            <person name="Ma J."/>
        </authorList>
    </citation>
    <scope>NUCLEOTIDE SEQUENCE [LARGE SCALE GENOMIC DNA]</scope>
    <source>
        <strain evidence="11">KCTC 42739</strain>
    </source>
</reference>
<dbReference type="RefSeq" id="WP_261293819.1">
    <property type="nucleotide sequence ID" value="NZ_JANQBK010000004.1"/>
</dbReference>
<feature type="transmembrane region" description="Helical" evidence="7">
    <location>
        <begin position="274"/>
        <end position="295"/>
    </location>
</feature>
<dbReference type="InterPro" id="IPR025857">
    <property type="entry name" value="MacB_PCD"/>
</dbReference>
<feature type="domain" description="ABC3 transporter permease C-terminal" evidence="8">
    <location>
        <begin position="666"/>
        <end position="778"/>
    </location>
</feature>
<keyword evidence="4 7" id="KW-0812">Transmembrane</keyword>
<proteinExistence type="inferred from homology"/>
<dbReference type="PANTHER" id="PTHR30489">
    <property type="entry name" value="LIPOPROTEIN-RELEASING SYSTEM TRANSMEMBRANE PROTEIN LOLE"/>
    <property type="match status" value="1"/>
</dbReference>
<evidence type="ECO:0000256" key="5">
    <source>
        <dbReference type="ARBA" id="ARBA00022989"/>
    </source>
</evidence>
<evidence type="ECO:0000313" key="10">
    <source>
        <dbReference type="EMBL" id="MFC3578771.1"/>
    </source>
</evidence>
<comment type="subcellular location">
    <subcellularLocation>
        <location evidence="1">Cell membrane</location>
        <topology evidence="1">Multi-pass membrane protein</topology>
    </subcellularLocation>
</comment>
<dbReference type="EMBL" id="JBHRXP010000001">
    <property type="protein sequence ID" value="MFC3578771.1"/>
    <property type="molecule type" value="Genomic_DNA"/>
</dbReference>
<dbReference type="Proteomes" id="UP001595713">
    <property type="component" value="Unassembled WGS sequence"/>
</dbReference>
<evidence type="ECO:0000256" key="1">
    <source>
        <dbReference type="ARBA" id="ARBA00004651"/>
    </source>
</evidence>
<sequence>MVTPGRSTLTVKLFRDLWRLRGQAVAIALVIAAGVGTMVMAVGLIGSLEATRNAYYDRYRFADVFAPLVRAPETLMAQVRLIPGVATAESRITTRATLDVPQVAEPVTARVHSLPLARAESLNQMVLRAGRLPDPRHPEEVVANAAFVKAAGIVIGDRVRAVLYGKQVELRLVGSVLSPEYVYVLTAGQIFPDDRRSAILWMGREPLAAALDLNQAFNDVLVRLAPGARPGEVERQLDLLLAPYGGVGAYSREQQISDRFVRDEVDQLSTMAKLLPPIFLLVAAFLLNIVLARLVDTEREVIGLLKAFGFPVRGILLHYVQLAVLLSLGGLVLGIALGAWLGRGMAGIYQRFFTFPFLEFRIDTNAYLLAVAATLIPVVLGAATAVWRSARLSPADAMRPEAPADYSSRAAGWLAGALGPDEPSRIIMRGLLRRPLRSALTVLGLAAATMLYVASASPTASIRRMIDLGFDLADRSDLTVTFAEPRDARALHELERIPGVLHVQPFRAVGARLHARHHEVRETLAGVAPGAGLWRLIDIEGRPASTAPAGAVLAGRTAHQLGVGVGDSITAAVTEGARPTLQLQVAAVLDSPFGSAASLDRTGLNRLLREGDTLSGAYLQVDAAALPRLYARLTDSPMVAGISSRRAMLRTMNETIEQNFAIQTVFYVGLAMLVVIGVVYNSARISLSERARDLASLRVLGFRRSEVAFILLGEQALLVLLALPPGIWAGIELWRFLIGQFSTELFTIPFEIDPRVLARGVLIVAAAAAGTAFLIRRRVDQLDLVRALKTRE</sequence>
<feature type="transmembrane region" description="Helical" evidence="7">
    <location>
        <begin position="435"/>
        <end position="454"/>
    </location>
</feature>
<evidence type="ECO:0000259" key="8">
    <source>
        <dbReference type="Pfam" id="PF02687"/>
    </source>
</evidence>
<comment type="similarity">
    <text evidence="2">Belongs to the ABC-4 integral membrane protein family. LolC/E subfamily.</text>
</comment>
<evidence type="ECO:0000256" key="2">
    <source>
        <dbReference type="ARBA" id="ARBA00005236"/>
    </source>
</evidence>
<feature type="domain" description="MacB-like periplasmic core" evidence="9">
    <location>
        <begin position="438"/>
        <end position="600"/>
    </location>
</feature>
<dbReference type="InterPro" id="IPR003838">
    <property type="entry name" value="ABC3_permease_C"/>
</dbReference>